<feature type="transmembrane region" description="Helical" evidence="1">
    <location>
        <begin position="191"/>
        <end position="211"/>
    </location>
</feature>
<feature type="transmembrane region" description="Helical" evidence="1">
    <location>
        <begin position="76"/>
        <end position="95"/>
    </location>
</feature>
<gene>
    <name evidence="2" type="ORF">A4A49_26965</name>
</gene>
<feature type="transmembrane region" description="Helical" evidence="1">
    <location>
        <begin position="12"/>
        <end position="35"/>
    </location>
</feature>
<keyword evidence="3" id="KW-1185">Reference proteome</keyword>
<proteinExistence type="predicted"/>
<accession>A0A1J6KDF2</accession>
<organism evidence="2 3">
    <name type="scientific">Nicotiana attenuata</name>
    <name type="common">Coyote tobacco</name>
    <dbReference type="NCBI Taxonomy" id="49451"/>
    <lineage>
        <taxon>Eukaryota</taxon>
        <taxon>Viridiplantae</taxon>
        <taxon>Streptophyta</taxon>
        <taxon>Embryophyta</taxon>
        <taxon>Tracheophyta</taxon>
        <taxon>Spermatophyta</taxon>
        <taxon>Magnoliopsida</taxon>
        <taxon>eudicotyledons</taxon>
        <taxon>Gunneridae</taxon>
        <taxon>Pentapetalae</taxon>
        <taxon>asterids</taxon>
        <taxon>lamiids</taxon>
        <taxon>Solanales</taxon>
        <taxon>Solanaceae</taxon>
        <taxon>Nicotianoideae</taxon>
        <taxon>Nicotianeae</taxon>
        <taxon>Nicotiana</taxon>
    </lineage>
</organism>
<keyword evidence="1" id="KW-0812">Transmembrane</keyword>
<dbReference type="Gramene" id="OIT28117">
    <property type="protein sequence ID" value="OIT28117"/>
    <property type="gene ID" value="A4A49_26965"/>
</dbReference>
<dbReference type="AlphaFoldDB" id="A0A1J6KDF2"/>
<feature type="transmembrane region" description="Helical" evidence="1">
    <location>
        <begin position="107"/>
        <end position="129"/>
    </location>
</feature>
<evidence type="ECO:0000313" key="3">
    <source>
        <dbReference type="Proteomes" id="UP000187609"/>
    </source>
</evidence>
<keyword evidence="1" id="KW-0472">Membrane</keyword>
<dbReference type="PANTHER" id="PTHR12242:SF10">
    <property type="entry name" value="TRANSMEMBRANE PROTEIN"/>
    <property type="match status" value="1"/>
</dbReference>
<dbReference type="EMBL" id="MJEQ01002165">
    <property type="protein sequence ID" value="OIT28117.1"/>
    <property type="molecule type" value="Genomic_DNA"/>
</dbReference>
<evidence type="ECO:0000256" key="1">
    <source>
        <dbReference type="SAM" id="Phobius"/>
    </source>
</evidence>
<dbReference type="Proteomes" id="UP000187609">
    <property type="component" value="Unassembled WGS sequence"/>
</dbReference>
<sequence>MTADTITPSYWLNWRFLICGIWILAAMLVSAVIIWKYEGFSKSRSQQIENHELINKAGFLYKDEVWKACYKGIHPVWLLVYRLIAFALLLSLLIADVVTHRLRILNFYTQWTFTLVTIYFGLAVCMHSFNTICLLGDTFLNCLRFPFFRIAYFVLWTCIFVSFQWIIHIYVSTRWPYPFLDFSSQYGPFGYFAVGILHLPCYGIFAVLIRIKKYWLS</sequence>
<comment type="caution">
    <text evidence="2">The sequence shown here is derived from an EMBL/GenBank/DDBJ whole genome shotgun (WGS) entry which is preliminary data.</text>
</comment>
<feature type="transmembrane region" description="Helical" evidence="1">
    <location>
        <begin position="150"/>
        <end position="171"/>
    </location>
</feature>
<evidence type="ECO:0000313" key="2">
    <source>
        <dbReference type="EMBL" id="OIT28117.1"/>
    </source>
</evidence>
<dbReference type="OMA" id="CKFEGRR"/>
<reference evidence="2" key="1">
    <citation type="submission" date="2016-11" db="EMBL/GenBank/DDBJ databases">
        <title>The genome of Nicotiana attenuata.</title>
        <authorList>
            <person name="Xu S."/>
            <person name="Brockmoeller T."/>
            <person name="Gaquerel E."/>
            <person name="Navarro A."/>
            <person name="Kuhl H."/>
            <person name="Gase K."/>
            <person name="Ling Z."/>
            <person name="Zhou W."/>
            <person name="Kreitzer C."/>
            <person name="Stanke M."/>
            <person name="Tang H."/>
            <person name="Lyons E."/>
            <person name="Pandey P."/>
            <person name="Pandey S.P."/>
            <person name="Timmermann B."/>
            <person name="Baldwin I.T."/>
        </authorList>
    </citation>
    <scope>NUCLEOTIDE SEQUENCE [LARGE SCALE GENOMIC DNA]</scope>
    <source>
        <strain evidence="2">UT</strain>
    </source>
</reference>
<dbReference type="GO" id="GO:0016020">
    <property type="term" value="C:membrane"/>
    <property type="evidence" value="ECO:0007669"/>
    <property type="project" value="TreeGrafter"/>
</dbReference>
<dbReference type="PANTHER" id="PTHR12242">
    <property type="entry name" value="OS02G0130600 PROTEIN-RELATED"/>
    <property type="match status" value="1"/>
</dbReference>
<name>A0A1J6KDF2_NICAT</name>
<keyword evidence="1" id="KW-1133">Transmembrane helix</keyword>
<protein>
    <submittedName>
        <fullName evidence="2">Uncharacterized protein</fullName>
    </submittedName>
</protein>